<organism evidence="1 2">
    <name type="scientific">Ceratobasidium theobromae</name>
    <dbReference type="NCBI Taxonomy" id="1582974"/>
    <lineage>
        <taxon>Eukaryota</taxon>
        <taxon>Fungi</taxon>
        <taxon>Dikarya</taxon>
        <taxon>Basidiomycota</taxon>
        <taxon>Agaricomycotina</taxon>
        <taxon>Agaricomycetes</taxon>
        <taxon>Cantharellales</taxon>
        <taxon>Ceratobasidiaceae</taxon>
        <taxon>Ceratobasidium</taxon>
    </lineage>
</organism>
<keyword evidence="2" id="KW-1185">Reference proteome</keyword>
<dbReference type="Proteomes" id="UP000383932">
    <property type="component" value="Unassembled WGS sequence"/>
</dbReference>
<proteinExistence type="predicted"/>
<evidence type="ECO:0000313" key="2">
    <source>
        <dbReference type="Proteomes" id="UP000383932"/>
    </source>
</evidence>
<protein>
    <recommendedName>
        <fullName evidence="3">Ricin B lectin domain-containing protein</fullName>
    </recommendedName>
</protein>
<comment type="caution">
    <text evidence="1">The sequence shown here is derived from an EMBL/GenBank/DDBJ whole genome shotgun (WGS) entry which is preliminary data.</text>
</comment>
<dbReference type="AlphaFoldDB" id="A0A5N5QLY7"/>
<sequence length="142" mass="15142">MSIVLGPYEIQNIGVPQLWAGAEDSVSPGNLVAAIESPDKKVPVLLVPHSPDAMALKVQSKLTVELFLGFNPASKKVEFSPTPIVWDVDRSAGEGRYRIKIPGGGLSWAVDPAAPPGQPISLLPSDPDSENQVWKAVLLPQE</sequence>
<dbReference type="EMBL" id="SSOP01000070">
    <property type="protein sequence ID" value="KAB5592287.1"/>
    <property type="molecule type" value="Genomic_DNA"/>
</dbReference>
<dbReference type="CDD" id="cd23714">
    <property type="entry name" value="beta-trefoil_Ricin_MtaL"/>
    <property type="match status" value="1"/>
</dbReference>
<evidence type="ECO:0000313" key="1">
    <source>
        <dbReference type="EMBL" id="KAB5592287.1"/>
    </source>
</evidence>
<reference evidence="1 2" key="1">
    <citation type="journal article" date="2019" name="Fungal Biol. Biotechnol.">
        <title>Draft genome sequence of fastidious pathogen Ceratobasidium theobromae, which causes vascular-streak dieback in Theobroma cacao.</title>
        <authorList>
            <person name="Ali S.S."/>
            <person name="Asman A."/>
            <person name="Shao J."/>
            <person name="Firmansyah A.P."/>
            <person name="Susilo A.W."/>
            <person name="Rosmana A."/>
            <person name="McMahon P."/>
            <person name="Junaid M."/>
            <person name="Guest D."/>
            <person name="Kheng T.Y."/>
            <person name="Meinhardt L.W."/>
            <person name="Bailey B.A."/>
        </authorList>
    </citation>
    <scope>NUCLEOTIDE SEQUENCE [LARGE SCALE GENOMIC DNA]</scope>
    <source>
        <strain evidence="1 2">CT2</strain>
    </source>
</reference>
<accession>A0A5N5QLY7</accession>
<evidence type="ECO:0008006" key="3">
    <source>
        <dbReference type="Google" id="ProtNLM"/>
    </source>
</evidence>
<gene>
    <name evidence="1" type="ORF">CTheo_4274</name>
</gene>
<name>A0A5N5QLY7_9AGAM</name>